<feature type="domain" description="OTU" evidence="5">
    <location>
        <begin position="336"/>
        <end position="470"/>
    </location>
</feature>
<keyword evidence="3" id="KW-0963">Cytoplasm</keyword>
<dbReference type="PANTHER" id="PTHR13312:SF0">
    <property type="entry name" value="UBIQUITIN THIOESTERASE OTU1"/>
    <property type="match status" value="1"/>
</dbReference>
<dbReference type="Gene3D" id="3.90.70.80">
    <property type="match status" value="1"/>
</dbReference>
<name>A0ABP0RP33_9DINO</name>
<dbReference type="InterPro" id="IPR038765">
    <property type="entry name" value="Papain-like_cys_pep_sf"/>
</dbReference>
<proteinExistence type="predicted"/>
<keyword evidence="7" id="KW-1185">Reference proteome</keyword>
<keyword evidence="3" id="KW-0788">Thiol protease</keyword>
<gene>
    <name evidence="6" type="ORF">SCF082_LOCUS47207</name>
</gene>
<reference evidence="6 7" key="1">
    <citation type="submission" date="2024-02" db="EMBL/GenBank/DDBJ databases">
        <authorList>
            <person name="Chen Y."/>
            <person name="Shah S."/>
            <person name="Dougan E. K."/>
            <person name="Thang M."/>
            <person name="Chan C."/>
        </authorList>
    </citation>
    <scope>NUCLEOTIDE SEQUENCE [LARGE SCALE GENOMIC DNA]</scope>
</reference>
<dbReference type="InterPro" id="IPR003323">
    <property type="entry name" value="OTU_dom"/>
</dbReference>
<dbReference type="SUPFAM" id="SSF54001">
    <property type="entry name" value="Cysteine proteinases"/>
    <property type="match status" value="1"/>
</dbReference>
<organism evidence="6 7">
    <name type="scientific">Durusdinium trenchii</name>
    <dbReference type="NCBI Taxonomy" id="1381693"/>
    <lineage>
        <taxon>Eukaryota</taxon>
        <taxon>Sar</taxon>
        <taxon>Alveolata</taxon>
        <taxon>Dinophyceae</taxon>
        <taxon>Suessiales</taxon>
        <taxon>Symbiodiniaceae</taxon>
        <taxon>Durusdinium</taxon>
    </lineage>
</organism>
<evidence type="ECO:0000256" key="2">
    <source>
        <dbReference type="ARBA" id="ARBA00022801"/>
    </source>
</evidence>
<feature type="region of interest" description="Disordered" evidence="4">
    <location>
        <begin position="263"/>
        <end position="283"/>
    </location>
</feature>
<evidence type="ECO:0000259" key="5">
    <source>
        <dbReference type="PROSITE" id="PS50802"/>
    </source>
</evidence>
<dbReference type="CDD" id="cd22744">
    <property type="entry name" value="OTU"/>
    <property type="match status" value="1"/>
</dbReference>
<keyword evidence="3" id="KW-0645">Protease</keyword>
<dbReference type="PROSITE" id="PS50802">
    <property type="entry name" value="OTU"/>
    <property type="match status" value="1"/>
</dbReference>
<evidence type="ECO:0000313" key="7">
    <source>
        <dbReference type="Proteomes" id="UP001642464"/>
    </source>
</evidence>
<comment type="function">
    <text evidence="3">Hydrolase that can remove conjugated ubiquitin from proteins and may therefore play an important regulatory role at the level of protein turnover by preventing degradation.</text>
</comment>
<comment type="catalytic activity">
    <reaction evidence="1 3">
        <text>Thiol-dependent hydrolysis of ester, thioester, amide, peptide and isopeptide bonds formed by the C-terminal Gly of ubiquitin (a 76-residue protein attached to proteins as an intracellular targeting signal).</text>
        <dbReference type="EC" id="3.4.19.12"/>
    </reaction>
</comment>
<dbReference type="EMBL" id="CAXAMM010041720">
    <property type="protein sequence ID" value="CAK9100931.1"/>
    <property type="molecule type" value="Genomic_DNA"/>
</dbReference>
<evidence type="ECO:0000313" key="6">
    <source>
        <dbReference type="EMBL" id="CAK9100931.1"/>
    </source>
</evidence>
<dbReference type="Proteomes" id="UP001642464">
    <property type="component" value="Unassembled WGS sequence"/>
</dbReference>
<comment type="subcellular location">
    <subcellularLocation>
        <location evidence="3">Cytoplasm</location>
    </subcellularLocation>
</comment>
<keyword evidence="2 3" id="KW-0378">Hydrolase</keyword>
<evidence type="ECO:0000256" key="4">
    <source>
        <dbReference type="SAM" id="MobiDB-lite"/>
    </source>
</evidence>
<accession>A0ABP0RP33</accession>
<feature type="compositionally biased region" description="Pro residues" evidence="4">
    <location>
        <begin position="127"/>
        <end position="138"/>
    </location>
</feature>
<feature type="region of interest" description="Disordered" evidence="4">
    <location>
        <begin position="48"/>
        <end position="169"/>
    </location>
</feature>
<protein>
    <recommendedName>
        <fullName evidence="3">Ubiquitin thioesterase OTU</fullName>
        <ecNumber evidence="3">3.4.19.12</ecNumber>
    </recommendedName>
</protein>
<evidence type="ECO:0000256" key="3">
    <source>
        <dbReference type="RuleBase" id="RU367104"/>
    </source>
</evidence>
<evidence type="ECO:0000256" key="1">
    <source>
        <dbReference type="ARBA" id="ARBA00000707"/>
    </source>
</evidence>
<sequence length="514" mass="56363">MQAAGAGRAVCCRCKTLKAAAHFSKTQYKKHRKGLAKCAPCVEALLAEEGDRKGSSAGTSGKTSTSSQTCKQTVEPSAAAAVENPASPNSVAQVGDFDSDSSAPSTALEQTPTKAQAAHATAEKPPTTKPSPPPPPPTTTTTTTPEDKEQASNSSAGQQEPERQAQGADAALAACRRKLIKEAGLDAGVVNKTIVGIVNRINADELTVGDAVSFLDEFVLKRKVRKELELLYSKKKAEAKMAKYKDRMDDLWKIVLEKKAKRLKKRKRPSEQSDDDAAPTPAKKRCCCDRCDGPHETERCPHFKKPREKHPDAQKRKGIVGLGGNGGNVFVRAQDVRVFPQPGDGSCLFHSLRKGLGSKGLSSTFALRQSLAQWVRKNSHVKIADTPVREWVRWDANCSVEAYARRMQSAAWGGGIEMAACSRLFNVKIHVYERCRQGYKRISCFDSTRASHTISVLYQGGMHYDAIQINGPFHKIKAVPHVARVSPARPPRKLVGWGRNKHKHHKNRMFFKRR</sequence>
<dbReference type="EC" id="3.4.19.12" evidence="3"/>
<feature type="compositionally biased region" description="Low complexity" evidence="4">
    <location>
        <begin position="55"/>
        <end position="73"/>
    </location>
</feature>
<dbReference type="Pfam" id="PF02338">
    <property type="entry name" value="OTU"/>
    <property type="match status" value="1"/>
</dbReference>
<keyword evidence="3" id="KW-0833">Ubl conjugation pathway</keyword>
<dbReference type="PANTHER" id="PTHR13312">
    <property type="entry name" value="HIV-INDUCED PROTEIN-7-LIKE PROTEASE"/>
    <property type="match status" value="1"/>
</dbReference>
<comment type="caution">
    <text evidence="6">The sequence shown here is derived from an EMBL/GenBank/DDBJ whole genome shotgun (WGS) entry which is preliminary data.</text>
</comment>
<feature type="compositionally biased region" description="Polar residues" evidence="4">
    <location>
        <begin position="100"/>
        <end position="114"/>
    </location>
</feature>